<keyword evidence="3" id="KW-0479">Metal-binding</keyword>
<gene>
    <name evidence="10" type="ORF">SAMN02746089_02350</name>
</gene>
<dbReference type="AlphaFoldDB" id="A0A1M5DIM7"/>
<evidence type="ECO:0000256" key="9">
    <source>
        <dbReference type="ARBA" id="ARBA00023264"/>
    </source>
</evidence>
<dbReference type="GO" id="GO:0046872">
    <property type="term" value="F:metal ion binding"/>
    <property type="evidence" value="ECO:0007669"/>
    <property type="project" value="UniProtKB-KW"/>
</dbReference>
<evidence type="ECO:0000256" key="6">
    <source>
        <dbReference type="ARBA" id="ARBA00023027"/>
    </source>
</evidence>
<dbReference type="Pfam" id="PF13685">
    <property type="entry name" value="Fe-ADH_2"/>
    <property type="match status" value="1"/>
</dbReference>
<sequence length="434" mass="48697">MGELIPIKEILIEEGAINSIPYVMNKIGIIDSKAMVICDINTYKAAGIDVITQLKNNGFDITECILERNGLLVPDEYTLGEILIKMDEDVKFLIAVGSGTINDIVKFISFKTGRPYGIVATAPSMDGYASSVSPLIVKGFKRTYTAVYPDFIIGDVNVLSKAPYDMITAGFGDILGKYTSLADWYISSIVTGEAYSENISGLVKESIEKCVNVSKGIIKRDKKAIKELMEALVISGIAMLKFGNSRPASGAEHHLSHYLEMKEISSGNERHFHGTKVGVMSVVVSGIYHYIFSLTSDDIKEFMSKRVLQTRDEYESRIRNAYGPMADEVLNDLNYFYLDETKRRQRQDKILEHWEHLKKWVKENVPEPAQIKYILQAAGAPVDISEIGVNQILLYDTLVNAKEVRQRYTILRLAEDIGLSDERLYDSVVKLYKN</sequence>
<evidence type="ECO:0000313" key="10">
    <source>
        <dbReference type="EMBL" id="SHF66843.1"/>
    </source>
</evidence>
<evidence type="ECO:0000256" key="3">
    <source>
        <dbReference type="ARBA" id="ARBA00022723"/>
    </source>
</evidence>
<keyword evidence="1" id="KW-0963">Cytoplasm</keyword>
<dbReference type="Gene3D" id="3.40.50.1970">
    <property type="match status" value="1"/>
</dbReference>
<evidence type="ECO:0000256" key="5">
    <source>
        <dbReference type="ARBA" id="ARBA00023002"/>
    </source>
</evidence>
<evidence type="ECO:0000256" key="7">
    <source>
        <dbReference type="ARBA" id="ARBA00023098"/>
    </source>
</evidence>
<dbReference type="EMBL" id="FQVH01000036">
    <property type="protein sequence ID" value="SHF66843.1"/>
    <property type="molecule type" value="Genomic_DNA"/>
</dbReference>
<evidence type="ECO:0000256" key="2">
    <source>
        <dbReference type="ARBA" id="ARBA00022516"/>
    </source>
</evidence>
<dbReference type="SUPFAM" id="SSF56796">
    <property type="entry name" value="Dehydroquinate synthase-like"/>
    <property type="match status" value="1"/>
</dbReference>
<dbReference type="GO" id="GO:0008654">
    <property type="term" value="P:phospholipid biosynthetic process"/>
    <property type="evidence" value="ECO:0007669"/>
    <property type="project" value="UniProtKB-KW"/>
</dbReference>
<keyword evidence="5" id="KW-0560">Oxidoreductase</keyword>
<dbReference type="RefSeq" id="WP_073345627.1">
    <property type="nucleotide sequence ID" value="NZ_FQVH01000036.1"/>
</dbReference>
<name>A0A1M5DIM7_9THEO</name>
<evidence type="ECO:0000256" key="8">
    <source>
        <dbReference type="ARBA" id="ARBA00023209"/>
    </source>
</evidence>
<dbReference type="InterPro" id="IPR016205">
    <property type="entry name" value="Glycerol_DH"/>
</dbReference>
<organism evidence="10 11">
    <name type="scientific">Caldanaerobius fijiensis DSM 17918</name>
    <dbReference type="NCBI Taxonomy" id="1121256"/>
    <lineage>
        <taxon>Bacteria</taxon>
        <taxon>Bacillati</taxon>
        <taxon>Bacillota</taxon>
        <taxon>Clostridia</taxon>
        <taxon>Thermoanaerobacterales</taxon>
        <taxon>Thermoanaerobacteraceae</taxon>
        <taxon>Caldanaerobius</taxon>
    </lineage>
</organism>
<evidence type="ECO:0000313" key="11">
    <source>
        <dbReference type="Proteomes" id="UP000184088"/>
    </source>
</evidence>
<dbReference type="InterPro" id="IPR032837">
    <property type="entry name" value="G1PDH"/>
</dbReference>
<dbReference type="Proteomes" id="UP000184088">
    <property type="component" value="Unassembled WGS sequence"/>
</dbReference>
<dbReference type="OrthoDB" id="9763580at2"/>
<keyword evidence="9" id="KW-1208">Phospholipid metabolism</keyword>
<dbReference type="CDD" id="cd08175">
    <property type="entry name" value="G1PDH"/>
    <property type="match status" value="1"/>
</dbReference>
<dbReference type="PANTHER" id="PTHR43616">
    <property type="entry name" value="GLYCEROL DEHYDROGENASE"/>
    <property type="match status" value="1"/>
</dbReference>
<keyword evidence="6" id="KW-0520">NAD</keyword>
<keyword evidence="4" id="KW-0521">NADP</keyword>
<evidence type="ECO:0000256" key="4">
    <source>
        <dbReference type="ARBA" id="ARBA00022857"/>
    </source>
</evidence>
<protein>
    <submittedName>
        <fullName evidence="10">Glycerol-1-phosphate dehydrogenase [NAD(P)+]</fullName>
    </submittedName>
</protein>
<dbReference type="STRING" id="1121256.SAMN02746089_02350"/>
<evidence type="ECO:0000256" key="1">
    <source>
        <dbReference type="ARBA" id="ARBA00022490"/>
    </source>
</evidence>
<dbReference type="GO" id="GO:0005829">
    <property type="term" value="C:cytosol"/>
    <property type="evidence" value="ECO:0007669"/>
    <property type="project" value="TreeGrafter"/>
</dbReference>
<keyword evidence="8" id="KW-0594">Phospholipid biosynthesis</keyword>
<dbReference type="PANTHER" id="PTHR43616:SF5">
    <property type="entry name" value="GLYCEROL DEHYDROGENASE 1"/>
    <property type="match status" value="1"/>
</dbReference>
<keyword evidence="2" id="KW-0444">Lipid biosynthesis</keyword>
<reference evidence="10 11" key="1">
    <citation type="submission" date="2016-11" db="EMBL/GenBank/DDBJ databases">
        <authorList>
            <person name="Jaros S."/>
            <person name="Januszkiewicz K."/>
            <person name="Wedrychowicz H."/>
        </authorList>
    </citation>
    <scope>NUCLEOTIDE SEQUENCE [LARGE SCALE GENOMIC DNA]</scope>
    <source>
        <strain evidence="10 11">DSM 17918</strain>
    </source>
</reference>
<keyword evidence="7" id="KW-0443">Lipid metabolism</keyword>
<dbReference type="GO" id="GO:0016614">
    <property type="term" value="F:oxidoreductase activity, acting on CH-OH group of donors"/>
    <property type="evidence" value="ECO:0007669"/>
    <property type="project" value="InterPro"/>
</dbReference>
<dbReference type="Gene3D" id="1.20.1090.10">
    <property type="entry name" value="Dehydroquinate synthase-like - alpha domain"/>
    <property type="match status" value="1"/>
</dbReference>
<proteinExistence type="predicted"/>
<keyword evidence="11" id="KW-1185">Reference proteome</keyword>
<accession>A0A1M5DIM7</accession>